<protein>
    <submittedName>
        <fullName evidence="1">Uncharacterized protein</fullName>
    </submittedName>
</protein>
<dbReference type="Proteomes" id="UP000887013">
    <property type="component" value="Unassembled WGS sequence"/>
</dbReference>
<evidence type="ECO:0000313" key="2">
    <source>
        <dbReference type="Proteomes" id="UP000887013"/>
    </source>
</evidence>
<keyword evidence="2" id="KW-1185">Reference proteome</keyword>
<organism evidence="1 2">
    <name type="scientific">Nephila pilipes</name>
    <name type="common">Giant wood spider</name>
    <name type="synonym">Nephila maculata</name>
    <dbReference type="NCBI Taxonomy" id="299642"/>
    <lineage>
        <taxon>Eukaryota</taxon>
        <taxon>Metazoa</taxon>
        <taxon>Ecdysozoa</taxon>
        <taxon>Arthropoda</taxon>
        <taxon>Chelicerata</taxon>
        <taxon>Arachnida</taxon>
        <taxon>Araneae</taxon>
        <taxon>Araneomorphae</taxon>
        <taxon>Entelegynae</taxon>
        <taxon>Araneoidea</taxon>
        <taxon>Nephilidae</taxon>
        <taxon>Nephila</taxon>
    </lineage>
</organism>
<comment type="caution">
    <text evidence="1">The sequence shown here is derived from an EMBL/GenBank/DDBJ whole genome shotgun (WGS) entry which is preliminary data.</text>
</comment>
<name>A0A8X6N211_NEPPI</name>
<dbReference type="AlphaFoldDB" id="A0A8X6N211"/>
<accession>A0A8X6N211</accession>
<gene>
    <name evidence="1" type="ORF">NPIL_599811</name>
</gene>
<feature type="non-terminal residue" evidence="1">
    <location>
        <position position="1"/>
    </location>
</feature>
<dbReference type="OrthoDB" id="10535407at2759"/>
<reference evidence="1" key="1">
    <citation type="submission" date="2020-08" db="EMBL/GenBank/DDBJ databases">
        <title>Multicomponent nature underlies the extraordinary mechanical properties of spider dragline silk.</title>
        <authorList>
            <person name="Kono N."/>
            <person name="Nakamura H."/>
            <person name="Mori M."/>
            <person name="Yoshida Y."/>
            <person name="Ohtoshi R."/>
            <person name="Malay A.D."/>
            <person name="Moran D.A.P."/>
            <person name="Tomita M."/>
            <person name="Numata K."/>
            <person name="Arakawa K."/>
        </authorList>
    </citation>
    <scope>NUCLEOTIDE SEQUENCE</scope>
</reference>
<dbReference type="EMBL" id="BMAW01099300">
    <property type="protein sequence ID" value="GFS89294.1"/>
    <property type="molecule type" value="Genomic_DNA"/>
</dbReference>
<evidence type="ECO:0000313" key="1">
    <source>
        <dbReference type="EMBL" id="GFS89294.1"/>
    </source>
</evidence>
<proteinExistence type="predicted"/>
<sequence>YAGIIACPNSLFTSALRRCPGSGQNFHYLKAKQGQRESRLYIERQLKCRPLLFDSPCLISMR</sequence>